<keyword evidence="1" id="KW-0812">Transmembrane</keyword>
<keyword evidence="3" id="KW-1185">Reference proteome</keyword>
<dbReference type="Proteomes" id="UP000192582">
    <property type="component" value="Unassembled WGS sequence"/>
</dbReference>
<proteinExistence type="predicted"/>
<evidence type="ECO:0000313" key="3">
    <source>
        <dbReference type="Proteomes" id="UP000192582"/>
    </source>
</evidence>
<sequence>MTPASWRSAALAALWVQVLTVFGAAAYALISENFSAFAWLNAVEAFLAGVLLVWWTLLLGRLTAGQATPPGDGTLRSLQLAFPWLTSFRLVLWFLTLLAVLNGAGETANAVALTALLTVWPAAVLAGNAVYGTLVRLTPSPADAAGHRRLADWLNLAAALSLAMAVFNVVPIPGFSSSVTLSDQLVYGLGGAVDVVATLLAMQAVQSAPGARG</sequence>
<dbReference type="AlphaFoldDB" id="A0A1W1VAX5"/>
<dbReference type="OrthoDB" id="62991at2"/>
<feature type="transmembrane region" description="Helical" evidence="1">
    <location>
        <begin position="110"/>
        <end position="132"/>
    </location>
</feature>
<gene>
    <name evidence="2" type="ORF">SAMN00790413_00773</name>
</gene>
<feature type="transmembrane region" description="Helical" evidence="1">
    <location>
        <begin position="38"/>
        <end position="59"/>
    </location>
</feature>
<dbReference type="EMBL" id="FWWU01000009">
    <property type="protein sequence ID" value="SMB90436.1"/>
    <property type="molecule type" value="Genomic_DNA"/>
</dbReference>
<evidence type="ECO:0000313" key="2">
    <source>
        <dbReference type="EMBL" id="SMB90436.1"/>
    </source>
</evidence>
<feature type="transmembrane region" description="Helical" evidence="1">
    <location>
        <begin position="153"/>
        <end position="173"/>
    </location>
</feature>
<protein>
    <submittedName>
        <fullName evidence="2">Uncharacterized protein</fullName>
    </submittedName>
</protein>
<keyword evidence="1" id="KW-0472">Membrane</keyword>
<feature type="transmembrane region" description="Helical" evidence="1">
    <location>
        <begin position="185"/>
        <end position="205"/>
    </location>
</feature>
<keyword evidence="1" id="KW-1133">Transmembrane helix</keyword>
<reference evidence="2 3" key="1">
    <citation type="submission" date="2017-04" db="EMBL/GenBank/DDBJ databases">
        <authorList>
            <person name="Afonso C.L."/>
            <person name="Miller P.J."/>
            <person name="Scott M.A."/>
            <person name="Spackman E."/>
            <person name="Goraichik I."/>
            <person name="Dimitrov K.M."/>
            <person name="Suarez D.L."/>
            <person name="Swayne D.E."/>
        </authorList>
    </citation>
    <scope>NUCLEOTIDE SEQUENCE [LARGE SCALE GENOMIC DNA]</scope>
    <source>
        <strain evidence="2 3">KR-140</strain>
    </source>
</reference>
<organism evidence="2 3">
    <name type="scientific">Deinococcus hopiensis KR-140</name>
    <dbReference type="NCBI Taxonomy" id="695939"/>
    <lineage>
        <taxon>Bacteria</taxon>
        <taxon>Thermotogati</taxon>
        <taxon>Deinococcota</taxon>
        <taxon>Deinococci</taxon>
        <taxon>Deinococcales</taxon>
        <taxon>Deinococcaceae</taxon>
        <taxon>Deinococcus</taxon>
    </lineage>
</organism>
<feature type="transmembrane region" description="Helical" evidence="1">
    <location>
        <begin position="80"/>
        <end position="104"/>
    </location>
</feature>
<dbReference type="RefSeq" id="WP_084048378.1">
    <property type="nucleotide sequence ID" value="NZ_FWWU01000009.1"/>
</dbReference>
<dbReference type="STRING" id="695939.SAMN00790413_00773"/>
<name>A0A1W1VAX5_9DEIO</name>
<accession>A0A1W1VAX5</accession>
<evidence type="ECO:0000256" key="1">
    <source>
        <dbReference type="SAM" id="Phobius"/>
    </source>
</evidence>